<dbReference type="Gene3D" id="3.40.630.30">
    <property type="match status" value="1"/>
</dbReference>
<evidence type="ECO:0000256" key="1">
    <source>
        <dbReference type="ARBA" id="ARBA00022679"/>
    </source>
</evidence>
<dbReference type="AlphaFoldDB" id="A0A919XF51"/>
<dbReference type="PROSITE" id="PS51186">
    <property type="entry name" value="GNAT"/>
    <property type="match status" value="1"/>
</dbReference>
<evidence type="ECO:0000259" key="4">
    <source>
        <dbReference type="PROSITE" id="PS51186"/>
    </source>
</evidence>
<gene>
    <name evidence="5" type="primary">yjcK_1</name>
    <name evidence="5" type="ORF">J2TS6_08330</name>
</gene>
<name>A0A919XF51_9BACL</name>
<dbReference type="EMBL" id="BORQ01000001">
    <property type="protein sequence ID" value="GIO29692.1"/>
    <property type="molecule type" value="Genomic_DNA"/>
</dbReference>
<evidence type="ECO:0000256" key="2">
    <source>
        <dbReference type="ARBA" id="ARBA00023315"/>
    </source>
</evidence>
<feature type="domain" description="N-acetyltransferase" evidence="4">
    <location>
        <begin position="23"/>
        <end position="181"/>
    </location>
</feature>
<dbReference type="GO" id="GO:0008999">
    <property type="term" value="F:protein-N-terminal-alanine acetyltransferase activity"/>
    <property type="evidence" value="ECO:0007669"/>
    <property type="project" value="TreeGrafter"/>
</dbReference>
<proteinExistence type="inferred from homology"/>
<evidence type="ECO:0000313" key="5">
    <source>
        <dbReference type="EMBL" id="GIO29692.1"/>
    </source>
</evidence>
<dbReference type="InterPro" id="IPR016181">
    <property type="entry name" value="Acyl_CoA_acyltransferase"/>
</dbReference>
<dbReference type="InterPro" id="IPR051531">
    <property type="entry name" value="N-acetyltransferase"/>
</dbReference>
<dbReference type="SUPFAM" id="SSF55729">
    <property type="entry name" value="Acyl-CoA N-acyltransferases (Nat)"/>
    <property type="match status" value="1"/>
</dbReference>
<dbReference type="Pfam" id="PF13302">
    <property type="entry name" value="Acetyltransf_3"/>
    <property type="match status" value="1"/>
</dbReference>
<comment type="similarity">
    <text evidence="3">Belongs to the acetyltransferase family. RimJ subfamily.</text>
</comment>
<accession>A0A919XF51</accession>
<dbReference type="InterPro" id="IPR000182">
    <property type="entry name" value="GNAT_dom"/>
</dbReference>
<dbReference type="PANTHER" id="PTHR43792:SF8">
    <property type="entry name" value="[RIBOSOMAL PROTEIN US5]-ALANINE N-ACETYLTRANSFERASE"/>
    <property type="match status" value="1"/>
</dbReference>
<keyword evidence="1" id="KW-0808">Transferase</keyword>
<dbReference type="PANTHER" id="PTHR43792">
    <property type="entry name" value="GNAT FAMILY, PUTATIVE (AFU_ORTHOLOGUE AFUA_3G00765)-RELATED-RELATED"/>
    <property type="match status" value="1"/>
</dbReference>
<evidence type="ECO:0000313" key="6">
    <source>
        <dbReference type="Proteomes" id="UP000679779"/>
    </source>
</evidence>
<keyword evidence="2" id="KW-0012">Acyltransferase</keyword>
<organism evidence="5 6">
    <name type="scientific">Paenibacillus albilobatus</name>
    <dbReference type="NCBI Taxonomy" id="2716884"/>
    <lineage>
        <taxon>Bacteria</taxon>
        <taxon>Bacillati</taxon>
        <taxon>Bacillota</taxon>
        <taxon>Bacilli</taxon>
        <taxon>Bacillales</taxon>
        <taxon>Paenibacillaceae</taxon>
        <taxon>Paenibacillus</taxon>
    </lineage>
</organism>
<evidence type="ECO:0000256" key="3">
    <source>
        <dbReference type="ARBA" id="ARBA00038502"/>
    </source>
</evidence>
<reference evidence="5" key="1">
    <citation type="submission" date="2021-03" db="EMBL/GenBank/DDBJ databases">
        <title>Antimicrobial resistance genes in bacteria isolated from Japanese honey, and their potential for conferring macrolide and lincosamide resistance in the American foulbrood pathogen Paenibacillus larvae.</title>
        <authorList>
            <person name="Okamoto M."/>
            <person name="Kumagai M."/>
            <person name="Kanamori H."/>
            <person name="Takamatsu D."/>
        </authorList>
    </citation>
    <scope>NUCLEOTIDE SEQUENCE</scope>
    <source>
        <strain evidence="5">J2TS6</strain>
    </source>
</reference>
<protein>
    <submittedName>
        <fullName evidence="5">Ribosomal-protein-alanine acetyltransferase</fullName>
    </submittedName>
</protein>
<sequence>MLTGINGKLALRRLTPEHAQEMLDLRLRNHEYLQPFEPIRDASFFTVEGQEKDILTGMGDRDQATSALFGMFVTGNEKDELAGRIALTGIARGPFQNANLGYFIGREHQGKGYMTEAVRLCVRYAFEELGLHRVQAGVMPRNVPSLRVLEKAGFRREGLALKYLLINGVWEDHVLFAKTREDWEAEKK</sequence>
<dbReference type="GO" id="GO:0005737">
    <property type="term" value="C:cytoplasm"/>
    <property type="evidence" value="ECO:0007669"/>
    <property type="project" value="TreeGrafter"/>
</dbReference>
<dbReference type="Proteomes" id="UP000679779">
    <property type="component" value="Unassembled WGS sequence"/>
</dbReference>
<keyword evidence="6" id="KW-1185">Reference proteome</keyword>
<comment type="caution">
    <text evidence="5">The sequence shown here is derived from an EMBL/GenBank/DDBJ whole genome shotgun (WGS) entry which is preliminary data.</text>
</comment>